<dbReference type="Gene3D" id="3.30.530.20">
    <property type="match status" value="1"/>
</dbReference>
<accession>A0ABW6SUL2</accession>
<evidence type="ECO:0000313" key="2">
    <source>
        <dbReference type="EMBL" id="MFF3668690.1"/>
    </source>
</evidence>
<comment type="caution">
    <text evidence="2">The sequence shown here is derived from an EMBL/GenBank/DDBJ whole genome shotgun (WGS) entry which is preliminary data.</text>
</comment>
<feature type="domain" description="BON" evidence="1">
    <location>
        <begin position="100"/>
        <end position="170"/>
    </location>
</feature>
<evidence type="ECO:0000259" key="1">
    <source>
        <dbReference type="PROSITE" id="PS50914"/>
    </source>
</evidence>
<dbReference type="InterPro" id="IPR023393">
    <property type="entry name" value="START-like_dom_sf"/>
</dbReference>
<organism evidence="2 3">
    <name type="scientific">Microtetraspora malaysiensis</name>
    <dbReference type="NCBI Taxonomy" id="161358"/>
    <lineage>
        <taxon>Bacteria</taxon>
        <taxon>Bacillati</taxon>
        <taxon>Actinomycetota</taxon>
        <taxon>Actinomycetes</taxon>
        <taxon>Streptosporangiales</taxon>
        <taxon>Streptosporangiaceae</taxon>
        <taxon>Microtetraspora</taxon>
    </lineage>
</organism>
<dbReference type="InterPro" id="IPR019587">
    <property type="entry name" value="Polyketide_cyclase/dehydratase"/>
</dbReference>
<dbReference type="InterPro" id="IPR007055">
    <property type="entry name" value="BON_dom"/>
</dbReference>
<name>A0ABW6SUL2_9ACTN</name>
<dbReference type="SUPFAM" id="SSF55961">
    <property type="entry name" value="Bet v1-like"/>
    <property type="match status" value="1"/>
</dbReference>
<dbReference type="PANTHER" id="PTHR33824:SF7">
    <property type="entry name" value="POLYKETIDE CYCLASE_DEHYDRASE AND LIPID TRANSPORT SUPERFAMILY PROTEIN"/>
    <property type="match status" value="1"/>
</dbReference>
<keyword evidence="3" id="KW-1185">Reference proteome</keyword>
<sequence>MRTSAQPQRDRYADIVLVERSPLRRTLGTAGAGVCAGAVIQYLCDPDRGRTRRARVRDKAAHATHKMYKGVAVLSSDLPKRGRGAVAGARHRLRARSAVDDRILYERVRAELGRYVSHPHAVEVHVDGGVVALTGDILSVEEQRARRAVRRVPGVRRVDLRWRTHVEAGATPGLQGPSRPRRPVPELLQQRWSPSARLFVACCTALVWGLTGRLPRPLSWAARTACTALALRVVTNLPLRRITGISSGRRAIDLQDAISIAASPENIWPLVSDYRLYQEIMPDVLEVRLLGDGRSHWVIAGPAGTCVRFDAVETRREENREIAWKTPDGQLFAHVGALRLTPEGKGRTRVQVQMAYNPAVGAIGHAVAKLLGVDPVHKLREDLMRLKTVAEGEQAAARPAVAHV</sequence>
<gene>
    <name evidence="2" type="ORF">ACFYXI_24195</name>
</gene>
<protein>
    <submittedName>
        <fullName evidence="2">SRPBCC family protein</fullName>
    </submittedName>
</protein>
<reference evidence="2 3" key="1">
    <citation type="submission" date="2024-10" db="EMBL/GenBank/DDBJ databases">
        <title>The Natural Products Discovery Center: Release of the First 8490 Sequenced Strains for Exploring Actinobacteria Biosynthetic Diversity.</title>
        <authorList>
            <person name="Kalkreuter E."/>
            <person name="Kautsar S.A."/>
            <person name="Yang D."/>
            <person name="Bader C.D."/>
            <person name="Teijaro C.N."/>
            <person name="Fluegel L."/>
            <person name="Davis C.M."/>
            <person name="Simpson J.R."/>
            <person name="Lauterbach L."/>
            <person name="Steele A.D."/>
            <person name="Gui C."/>
            <person name="Meng S."/>
            <person name="Li G."/>
            <person name="Viehrig K."/>
            <person name="Ye F."/>
            <person name="Su P."/>
            <person name="Kiefer A.F."/>
            <person name="Nichols A."/>
            <person name="Cepeda A.J."/>
            <person name="Yan W."/>
            <person name="Fan B."/>
            <person name="Jiang Y."/>
            <person name="Adhikari A."/>
            <person name="Zheng C.-J."/>
            <person name="Schuster L."/>
            <person name="Cowan T.M."/>
            <person name="Smanski M.J."/>
            <person name="Chevrette M.G."/>
            <person name="De Carvalho L.P.S."/>
            <person name="Shen B."/>
        </authorList>
    </citation>
    <scope>NUCLEOTIDE SEQUENCE [LARGE SCALE GENOMIC DNA]</scope>
    <source>
        <strain evidence="2 3">NPDC002173</strain>
    </source>
</reference>
<dbReference type="RefSeq" id="WP_387414341.1">
    <property type="nucleotide sequence ID" value="NZ_JBIASD010000016.1"/>
</dbReference>
<dbReference type="Pfam" id="PF10604">
    <property type="entry name" value="Polyketide_cyc2"/>
    <property type="match status" value="1"/>
</dbReference>
<evidence type="ECO:0000313" key="3">
    <source>
        <dbReference type="Proteomes" id="UP001602013"/>
    </source>
</evidence>
<dbReference type="InterPro" id="IPR047137">
    <property type="entry name" value="ORF3"/>
</dbReference>
<dbReference type="Pfam" id="PF04972">
    <property type="entry name" value="BON"/>
    <property type="match status" value="1"/>
</dbReference>
<proteinExistence type="predicted"/>
<dbReference type="Gene3D" id="3.30.1340.30">
    <property type="match status" value="1"/>
</dbReference>
<dbReference type="Proteomes" id="UP001602013">
    <property type="component" value="Unassembled WGS sequence"/>
</dbReference>
<dbReference type="PANTHER" id="PTHR33824">
    <property type="entry name" value="POLYKETIDE CYCLASE/DEHYDRASE AND LIPID TRANSPORT SUPERFAMILY PROTEIN"/>
    <property type="match status" value="1"/>
</dbReference>
<dbReference type="PROSITE" id="PS50914">
    <property type="entry name" value="BON"/>
    <property type="match status" value="1"/>
</dbReference>
<dbReference type="EMBL" id="JBIASD010000016">
    <property type="protein sequence ID" value="MFF3668690.1"/>
    <property type="molecule type" value="Genomic_DNA"/>
</dbReference>